<dbReference type="Gene3D" id="3.40.50.300">
    <property type="entry name" value="P-loop containing nucleotide triphosphate hydrolases"/>
    <property type="match status" value="1"/>
</dbReference>
<protein>
    <submittedName>
        <fullName evidence="5">WD40-repeat-containing domain protein</fullName>
    </submittedName>
</protein>
<dbReference type="InterPro" id="IPR027417">
    <property type="entry name" value="P-loop_NTPase"/>
</dbReference>
<dbReference type="Proteomes" id="UP001278766">
    <property type="component" value="Unassembled WGS sequence"/>
</dbReference>
<evidence type="ECO:0000256" key="2">
    <source>
        <dbReference type="ARBA" id="ARBA00022737"/>
    </source>
</evidence>
<feature type="repeat" description="WD" evidence="3">
    <location>
        <begin position="1006"/>
        <end position="1047"/>
    </location>
</feature>
<dbReference type="SUPFAM" id="SSF50978">
    <property type="entry name" value="WD40 repeat-like"/>
    <property type="match status" value="2"/>
</dbReference>
<dbReference type="Pfam" id="PF00400">
    <property type="entry name" value="WD40"/>
    <property type="match status" value="13"/>
</dbReference>
<feature type="repeat" description="WD" evidence="3">
    <location>
        <begin position="705"/>
        <end position="746"/>
    </location>
</feature>
<dbReference type="PANTHER" id="PTHR44019:SF8">
    <property type="entry name" value="POC1 CENTRIOLAR PROTEIN HOMOLOG"/>
    <property type="match status" value="1"/>
</dbReference>
<feature type="repeat" description="WD" evidence="3">
    <location>
        <begin position="875"/>
        <end position="910"/>
    </location>
</feature>
<reference evidence="5" key="1">
    <citation type="journal article" date="2023" name="Mol. Phylogenet. Evol.">
        <title>Genome-scale phylogeny and comparative genomics of the fungal order Sordariales.</title>
        <authorList>
            <person name="Hensen N."/>
            <person name="Bonometti L."/>
            <person name="Westerberg I."/>
            <person name="Brannstrom I.O."/>
            <person name="Guillou S."/>
            <person name="Cros-Aarteil S."/>
            <person name="Calhoun S."/>
            <person name="Haridas S."/>
            <person name="Kuo A."/>
            <person name="Mondo S."/>
            <person name="Pangilinan J."/>
            <person name="Riley R."/>
            <person name="LaButti K."/>
            <person name="Andreopoulos B."/>
            <person name="Lipzen A."/>
            <person name="Chen C."/>
            <person name="Yan M."/>
            <person name="Daum C."/>
            <person name="Ng V."/>
            <person name="Clum A."/>
            <person name="Steindorff A."/>
            <person name="Ohm R.A."/>
            <person name="Martin F."/>
            <person name="Silar P."/>
            <person name="Natvig D.O."/>
            <person name="Lalanne C."/>
            <person name="Gautier V."/>
            <person name="Ament-Velasquez S.L."/>
            <person name="Kruys A."/>
            <person name="Hutchinson M.I."/>
            <person name="Powell A.J."/>
            <person name="Barry K."/>
            <person name="Miller A.N."/>
            <person name="Grigoriev I.V."/>
            <person name="Debuchy R."/>
            <person name="Gladieux P."/>
            <person name="Hiltunen Thoren M."/>
            <person name="Johannesson H."/>
        </authorList>
    </citation>
    <scope>NUCLEOTIDE SEQUENCE</scope>
    <source>
        <strain evidence="5">CBS 168.71</strain>
    </source>
</reference>
<keyword evidence="6" id="KW-1185">Reference proteome</keyword>
<feature type="repeat" description="WD" evidence="3">
    <location>
        <begin position="791"/>
        <end position="832"/>
    </location>
</feature>
<organism evidence="5 6">
    <name type="scientific">Chaetomium fimeti</name>
    <dbReference type="NCBI Taxonomy" id="1854472"/>
    <lineage>
        <taxon>Eukaryota</taxon>
        <taxon>Fungi</taxon>
        <taxon>Dikarya</taxon>
        <taxon>Ascomycota</taxon>
        <taxon>Pezizomycotina</taxon>
        <taxon>Sordariomycetes</taxon>
        <taxon>Sordariomycetidae</taxon>
        <taxon>Sordariales</taxon>
        <taxon>Chaetomiaceae</taxon>
        <taxon>Chaetomium</taxon>
    </lineage>
</organism>
<feature type="repeat" description="WD" evidence="3">
    <location>
        <begin position="964"/>
        <end position="1005"/>
    </location>
</feature>
<dbReference type="SUPFAM" id="SSF52540">
    <property type="entry name" value="P-loop containing nucleoside triphosphate hydrolases"/>
    <property type="match status" value="1"/>
</dbReference>
<dbReference type="InterPro" id="IPR036322">
    <property type="entry name" value="WD40_repeat_dom_sf"/>
</dbReference>
<keyword evidence="2" id="KW-0677">Repeat</keyword>
<dbReference type="PROSITE" id="PS50082">
    <property type="entry name" value="WD_REPEATS_2"/>
    <property type="match status" value="12"/>
</dbReference>
<dbReference type="PROSITE" id="PS50294">
    <property type="entry name" value="WD_REPEATS_REGION"/>
    <property type="match status" value="11"/>
</dbReference>
<dbReference type="CDD" id="cd00200">
    <property type="entry name" value="WD40"/>
    <property type="match status" value="3"/>
</dbReference>
<feature type="repeat" description="WD" evidence="3">
    <location>
        <begin position="747"/>
        <end position="781"/>
    </location>
</feature>
<keyword evidence="1 3" id="KW-0853">WD repeat</keyword>
<feature type="repeat" description="WD" evidence="3">
    <location>
        <begin position="922"/>
        <end position="953"/>
    </location>
</feature>
<evidence type="ECO:0000259" key="4">
    <source>
        <dbReference type="Pfam" id="PF24883"/>
    </source>
</evidence>
<feature type="repeat" description="WD" evidence="3">
    <location>
        <begin position="620"/>
        <end position="661"/>
    </location>
</feature>
<evidence type="ECO:0000313" key="5">
    <source>
        <dbReference type="EMBL" id="KAK3299885.1"/>
    </source>
</evidence>
<dbReference type="PRINTS" id="PR00320">
    <property type="entry name" value="GPROTEINBRPT"/>
</dbReference>
<gene>
    <name evidence="5" type="ORF">B0H64DRAFT_351251</name>
</gene>
<comment type="caution">
    <text evidence="5">The sequence shown here is derived from an EMBL/GenBank/DDBJ whole genome shotgun (WGS) entry which is preliminary data.</text>
</comment>
<name>A0AAE0LWD9_9PEZI</name>
<dbReference type="InterPro" id="IPR001680">
    <property type="entry name" value="WD40_rpt"/>
</dbReference>
<dbReference type="EMBL" id="JAUEPN010000001">
    <property type="protein sequence ID" value="KAK3299885.1"/>
    <property type="molecule type" value="Genomic_DNA"/>
</dbReference>
<dbReference type="PROSITE" id="PS00678">
    <property type="entry name" value="WD_REPEATS_1"/>
    <property type="match status" value="8"/>
</dbReference>
<dbReference type="InterPro" id="IPR020472">
    <property type="entry name" value="WD40_PAC1"/>
</dbReference>
<dbReference type="Pfam" id="PF24883">
    <property type="entry name" value="NPHP3_N"/>
    <property type="match status" value="1"/>
</dbReference>
<dbReference type="InterPro" id="IPR050505">
    <property type="entry name" value="WDR55/POC1"/>
</dbReference>
<proteinExistence type="predicted"/>
<feature type="domain" description="Nephrocystin 3-like N-terminal" evidence="4">
    <location>
        <begin position="66"/>
        <end position="225"/>
    </location>
</feature>
<dbReference type="RefSeq" id="XP_062663399.1">
    <property type="nucleotide sequence ID" value="XM_062801461.1"/>
</dbReference>
<reference evidence="5" key="2">
    <citation type="submission" date="2023-06" db="EMBL/GenBank/DDBJ databases">
        <authorList>
            <consortium name="Lawrence Berkeley National Laboratory"/>
            <person name="Haridas S."/>
            <person name="Hensen N."/>
            <person name="Bonometti L."/>
            <person name="Westerberg I."/>
            <person name="Brannstrom I.O."/>
            <person name="Guillou S."/>
            <person name="Cros-Aarteil S."/>
            <person name="Calhoun S."/>
            <person name="Kuo A."/>
            <person name="Mondo S."/>
            <person name="Pangilinan J."/>
            <person name="Riley R."/>
            <person name="Labutti K."/>
            <person name="Andreopoulos B."/>
            <person name="Lipzen A."/>
            <person name="Chen C."/>
            <person name="Yanf M."/>
            <person name="Daum C."/>
            <person name="Ng V."/>
            <person name="Clum A."/>
            <person name="Steindorff A."/>
            <person name="Ohm R."/>
            <person name="Martin F."/>
            <person name="Silar P."/>
            <person name="Natvig D."/>
            <person name="Lalanne C."/>
            <person name="Gautier V."/>
            <person name="Ament-Velasquez S.L."/>
            <person name="Kruys A."/>
            <person name="Hutchinson M.I."/>
            <person name="Powell A.J."/>
            <person name="Barry K."/>
            <person name="Miller A.N."/>
            <person name="Grigoriev I.V."/>
            <person name="Debuchy R."/>
            <person name="Gladieux P."/>
            <person name="Thoren M.H."/>
            <person name="Johannesson H."/>
        </authorList>
    </citation>
    <scope>NUCLEOTIDE SEQUENCE</scope>
    <source>
        <strain evidence="5">CBS 168.71</strain>
    </source>
</reference>
<sequence>MPLMYGEGDYAFTRLREHIDKGYVEDAALDETLSALPVASEAAFNSFNKQHEPTCLPNTRTELLHDIAQWTDGLDDKCIYWLSGIAGTGKSTVARTVARRCHERGRLGASFFFSKGGGDLNNATKLVTTIARQLATAIPATKRHICEAIMRQKHIAEHSYWDQWDQLIIGPLSQLHGHSSPPTIVIVADALDECESERDIRALLRVFPTARSLTKVRLRLLLTSRPEIAIRHSLGGIPDAEREIFALHEISPDLVNRDLSLFFESNFSAIREERGLDQDWPGKRVIERLVEISCGLFIWASIACRFIREGRRLTMRRVSILLDGHRTDAGPEKQLDQIYTDVIRDSIRKDYNYEEKAEICIILREVLGSIVVLAAPLSMLSLASLLGMPLSDIKETLLDLHTIFHIPSQPTWPIRLHHPTFRDFLLDEERCGDLDFSVNEKQAHRDLAEGCLRVMSKMLKRDICELGSPGTLVKDVDAERVRRHIPDHLQYACLYWVQHYRSSGLVLSDDGQVATLFREHFLHWVEAICLMGKSSEMGAMIRLYHSMLEVCYHIRQLPFVKDARRWFFAFQNIIKQAPLQVYGAALAFARPNNRLKQHFRGHMHPWIKDIWVAPADVREAKDEFNYVNDLAFTPDGRQVASGSNTEIARLWDVPSKSALWKFEGPTDKVSSVSISPDGTLIAAGSDDFGVMVWDLNTRAVRYALRKAHSRWVNSVAFSPDGKVLASGSMDETVALWDAATGSELRRFDNQSSCVNTAAFSPDGSLIATGSVDQMIRVWDVSGESEQLCMVLDGHLGCINCVRFSPTGERLVSGSDDMTVRVWDLATKTELMSMSGHTKKVMAVTFSLDAQLIVSGAEDMTVRVWDASNGTALHTLKGHTSGINAVVFSPSGTLLASASFDDDMRLWDAETFAPCGQLEDFDFKAHSSSVTFMTFSPDGRFLASGSEDGAVKLWPKDGGGKNLALRGHRSRIHHLAFSPCGRVMASASSDKTVSVWDTATGTKLHTLVGHSAGVFRVLFSPDGELLASCSADTTTRIWDVESGAALATFAAHQGVVTDLCFSPDGLSLASCSADTTVVVWCFESGAARAVLQGHLAQVNSVAFSYGEGELLASCSEDATIRVWDWRQGATVRVIKGEQPIKCVSFSRDCTLLVSALADGRVGIWECETGLSKGLVETGVVVRRVCFSDDGRYVHTDHGTLDTSSFPLDGRPSSSFVCSTPPCSSRTVFATSNWVKRDEENLIWVPDEYAASAVAACDGSVAMGHSSGAVSVISVDEA</sequence>
<evidence type="ECO:0000256" key="3">
    <source>
        <dbReference type="PROSITE-ProRule" id="PRU00221"/>
    </source>
</evidence>
<feature type="repeat" description="WD" evidence="3">
    <location>
        <begin position="1048"/>
        <end position="1089"/>
    </location>
</feature>
<evidence type="ECO:0000313" key="6">
    <source>
        <dbReference type="Proteomes" id="UP001278766"/>
    </source>
</evidence>
<evidence type="ECO:0000256" key="1">
    <source>
        <dbReference type="ARBA" id="ARBA00022574"/>
    </source>
</evidence>
<dbReference type="PANTHER" id="PTHR44019">
    <property type="entry name" value="WD REPEAT-CONTAINING PROTEIN 55"/>
    <property type="match status" value="1"/>
</dbReference>
<dbReference type="Gene3D" id="2.130.10.10">
    <property type="entry name" value="YVTN repeat-like/Quinoprotein amine dehydrogenase"/>
    <property type="match status" value="5"/>
</dbReference>
<dbReference type="InterPro" id="IPR056884">
    <property type="entry name" value="NPHP3-like_N"/>
</dbReference>
<feature type="repeat" description="WD" evidence="3">
    <location>
        <begin position="833"/>
        <end position="874"/>
    </location>
</feature>
<dbReference type="AlphaFoldDB" id="A0AAE0LWD9"/>
<feature type="repeat" description="WD" evidence="3">
    <location>
        <begin position="1090"/>
        <end position="1132"/>
    </location>
</feature>
<dbReference type="GeneID" id="87838409"/>
<dbReference type="SMART" id="SM00320">
    <property type="entry name" value="WD40"/>
    <property type="match status" value="13"/>
</dbReference>
<dbReference type="InterPro" id="IPR015943">
    <property type="entry name" value="WD40/YVTN_repeat-like_dom_sf"/>
</dbReference>
<feature type="repeat" description="WD" evidence="3">
    <location>
        <begin position="662"/>
        <end position="703"/>
    </location>
</feature>
<accession>A0AAE0LWD9</accession>
<dbReference type="InterPro" id="IPR019775">
    <property type="entry name" value="WD40_repeat_CS"/>
</dbReference>